<feature type="transmembrane region" description="Helical" evidence="1">
    <location>
        <begin position="40"/>
        <end position="60"/>
    </location>
</feature>
<proteinExistence type="predicted"/>
<evidence type="ECO:0000256" key="1">
    <source>
        <dbReference type="SAM" id="Phobius"/>
    </source>
</evidence>
<reference evidence="2 4" key="1">
    <citation type="submission" date="2016-10" db="EMBL/GenBank/DDBJ databases">
        <title>Complete Genome Sequence of Peptococcaceae strain DCMF.</title>
        <authorList>
            <person name="Edwards R.J."/>
            <person name="Holland S.I."/>
            <person name="Deshpande N.P."/>
            <person name="Wong Y.K."/>
            <person name="Ertan H."/>
            <person name="Manefield M."/>
            <person name="Russell T.L."/>
            <person name="Lee M.J."/>
        </authorList>
    </citation>
    <scope>NUCLEOTIDE SEQUENCE [LARGE SCALE GENOMIC DNA]</scope>
    <source>
        <strain evidence="2 4">DCMF</strain>
    </source>
</reference>
<dbReference type="KEGG" id="fwa:DCMF_23425"/>
<keyword evidence="1" id="KW-0812">Transmembrane</keyword>
<dbReference type="KEGG" id="fwa:DCMF_11500"/>
<dbReference type="OrthoDB" id="1799310at2"/>
<protein>
    <submittedName>
        <fullName evidence="2">Uncharacterized protein</fullName>
    </submittedName>
</protein>
<sequence>MSVFDVLFIMILCFATLLTTMLMQGGVLVGGSASGMRYHFSIASFLMVVAGLIIYLFYIIPHSDKELREMIKHLYGEKK</sequence>
<evidence type="ECO:0000313" key="4">
    <source>
        <dbReference type="Proteomes" id="UP000323521"/>
    </source>
</evidence>
<dbReference type="EMBL" id="CP017634">
    <property type="protein sequence ID" value="ATW28551.1"/>
    <property type="molecule type" value="Genomic_DNA"/>
</dbReference>
<dbReference type="EMBL" id="CP017634">
    <property type="protein sequence ID" value="ATW28849.1"/>
    <property type="molecule type" value="Genomic_DNA"/>
</dbReference>
<evidence type="ECO:0000313" key="3">
    <source>
        <dbReference type="EMBL" id="ATW28849.1"/>
    </source>
</evidence>
<keyword evidence="1" id="KW-1133">Transmembrane helix</keyword>
<dbReference type="AlphaFoldDB" id="A0A3G1L1L8"/>
<gene>
    <name evidence="2" type="ORF">DCMF_11500</name>
    <name evidence="3" type="ORF">DCMF_23425</name>
</gene>
<dbReference type="Proteomes" id="UP000323521">
    <property type="component" value="Chromosome"/>
</dbReference>
<accession>A0A3G1L1L8</accession>
<keyword evidence="1" id="KW-0472">Membrane</keyword>
<keyword evidence="4" id="KW-1185">Reference proteome</keyword>
<name>A0A3G1L1L8_FORW1</name>
<feature type="transmembrane region" description="Helical" evidence="1">
    <location>
        <begin position="6"/>
        <end position="28"/>
    </location>
</feature>
<organism evidence="2 4">
    <name type="scientific">Formimonas warabiya</name>
    <dbReference type="NCBI Taxonomy" id="1761012"/>
    <lineage>
        <taxon>Bacteria</taxon>
        <taxon>Bacillati</taxon>
        <taxon>Bacillota</taxon>
        <taxon>Clostridia</taxon>
        <taxon>Eubacteriales</taxon>
        <taxon>Peptococcaceae</taxon>
        <taxon>Candidatus Formimonas</taxon>
    </lineage>
</organism>
<evidence type="ECO:0000313" key="2">
    <source>
        <dbReference type="EMBL" id="ATW28551.1"/>
    </source>
</evidence>